<proteinExistence type="predicted"/>
<dbReference type="SUPFAM" id="SSF53335">
    <property type="entry name" value="S-adenosyl-L-methionine-dependent methyltransferases"/>
    <property type="match status" value="1"/>
</dbReference>
<name>A0A9P3LXK8_9FUNG</name>
<feature type="domain" description="Methyltransferase" evidence="2">
    <location>
        <begin position="655"/>
        <end position="751"/>
    </location>
</feature>
<comment type="caution">
    <text evidence="3">The sequence shown here is derived from an EMBL/GenBank/DDBJ whole genome shotgun (WGS) entry which is preliminary data.</text>
</comment>
<dbReference type="AlphaFoldDB" id="A0A9P3LXK8"/>
<gene>
    <name evidence="3" type="ORF">EMPS_06571</name>
</gene>
<dbReference type="Proteomes" id="UP000827284">
    <property type="component" value="Unassembled WGS sequence"/>
</dbReference>
<dbReference type="EMBL" id="BQFW01000008">
    <property type="protein sequence ID" value="GJJ74213.1"/>
    <property type="molecule type" value="Genomic_DNA"/>
</dbReference>
<accession>A0A9P3LXK8</accession>
<dbReference type="PANTHER" id="PTHR43591">
    <property type="entry name" value="METHYLTRANSFERASE"/>
    <property type="match status" value="1"/>
</dbReference>
<dbReference type="InterPro" id="IPR029063">
    <property type="entry name" value="SAM-dependent_MTases_sf"/>
</dbReference>
<feature type="compositionally biased region" description="Basic and acidic residues" evidence="1">
    <location>
        <begin position="181"/>
        <end position="197"/>
    </location>
</feature>
<dbReference type="Gene3D" id="3.40.50.150">
    <property type="entry name" value="Vaccinia Virus protein VP39"/>
    <property type="match status" value="1"/>
</dbReference>
<feature type="compositionally biased region" description="Polar residues" evidence="1">
    <location>
        <begin position="543"/>
        <end position="553"/>
    </location>
</feature>
<sequence length="905" mass="100953">MFEHADYAQAFSYNGTVRKLEVIRPATAPGSEDRDFVLLEDVADHFGIAHLSNVYFERQDGLSLSFARDRNLRRHVPERIPACKGAVIYIIPRDHAGSNAASPSPSTSSSCRAPAMTTIDQAQLGADVNPTKELESDQNAAKRRQRLHQSIVINIPETQNPHGPMPSGHSRTLSNGQGSNHTRDHGEGKEEISTELEEQRREICEGVRQEAEGAVIDVLQRYKSILVWFALILAKAEEILGTSYDFEHGNGPRFFVILPSHEHQWDAANILANHFRLFFLCECGEHTPTTGQESMGVPCLHLADADGYRVRNPVKLIEKFGPYLMVMLEMLKFGNQIAGYALPGLSAAGEIFPADALPPISLTLDRINKSIAYIETVACLNTSRPWDLTDYLADVNAAYGVSPDNNLFSHLEMEINKSRYSRMYRVRTIPTRADWVCKKHQPATLRRDYSEFECTLSIVGACLDYQRGKIVVAIASEAHGDQVCNVLTETPGAKHYDLELALDSNHSPTDLEKLQKLVGRATMRSVSVAVPPSSQSSVPSQQTNSARPSNQEGSHSDYASTSSRSSTRSDSMSSDQPLKMSLEKKLPDWVYTYYDQQPKQQYEDGRTRHAVESAPYMLPNDLPESDRLDGQHYIVRYIFQGNYNVKLDRTAPLKILDVATGTGIWAIEMAHEFPNAEIHGIDLSPIYPTPETSDKVVPPNCHFQLCNVLDGVPFPDNHFDYVYMRLLVYAFTPAQRKQVNLELLRVLKPSGHIQLVESDGLIYNPGPTTDMANALSLDTPMKKSVDPTEVQRLKPGLKRVGFAHVNSFCIALPVGDWGGLLGQLSRQNMHGLSSIWLRGELGRQPAELCEATLAEMDRECEQLQSFYRVWLVVGQKPALPTIMSPVLPLSPTTPTPSSRKEYRFT</sequence>
<evidence type="ECO:0000259" key="2">
    <source>
        <dbReference type="Pfam" id="PF13649"/>
    </source>
</evidence>
<reference evidence="3" key="1">
    <citation type="submission" date="2021-11" db="EMBL/GenBank/DDBJ databases">
        <authorList>
            <person name="Herlambang A."/>
            <person name="Guo Y."/>
            <person name="Takashima Y."/>
            <person name="Nishizawa T."/>
        </authorList>
    </citation>
    <scope>NUCLEOTIDE SEQUENCE</scope>
    <source>
        <strain evidence="3">E1425</strain>
    </source>
</reference>
<feature type="compositionally biased region" description="Low complexity" evidence="1">
    <location>
        <begin position="556"/>
        <end position="574"/>
    </location>
</feature>
<keyword evidence="4" id="KW-1185">Reference proteome</keyword>
<dbReference type="Pfam" id="PF13649">
    <property type="entry name" value="Methyltransf_25"/>
    <property type="match status" value="1"/>
</dbReference>
<feature type="compositionally biased region" description="Low complexity" evidence="1">
    <location>
        <begin position="526"/>
        <end position="542"/>
    </location>
</feature>
<evidence type="ECO:0000313" key="4">
    <source>
        <dbReference type="Proteomes" id="UP000827284"/>
    </source>
</evidence>
<dbReference type="OrthoDB" id="184880at2759"/>
<reference evidence="3" key="2">
    <citation type="journal article" date="2022" name="Microbiol. Resour. Announc.">
        <title>Whole-Genome Sequence of Entomortierella parvispora E1425, a Mucoromycotan Fungus Associated with Burkholderiaceae-Related Endosymbiotic Bacteria.</title>
        <authorList>
            <person name="Herlambang A."/>
            <person name="Guo Y."/>
            <person name="Takashima Y."/>
            <person name="Narisawa K."/>
            <person name="Ohta H."/>
            <person name="Nishizawa T."/>
        </authorList>
    </citation>
    <scope>NUCLEOTIDE SEQUENCE</scope>
    <source>
        <strain evidence="3">E1425</strain>
    </source>
</reference>
<organism evidence="3 4">
    <name type="scientific">Entomortierella parvispora</name>
    <dbReference type="NCBI Taxonomy" id="205924"/>
    <lineage>
        <taxon>Eukaryota</taxon>
        <taxon>Fungi</taxon>
        <taxon>Fungi incertae sedis</taxon>
        <taxon>Mucoromycota</taxon>
        <taxon>Mortierellomycotina</taxon>
        <taxon>Mortierellomycetes</taxon>
        <taxon>Mortierellales</taxon>
        <taxon>Mortierellaceae</taxon>
        <taxon>Entomortierella</taxon>
    </lineage>
</organism>
<evidence type="ECO:0000256" key="1">
    <source>
        <dbReference type="SAM" id="MobiDB-lite"/>
    </source>
</evidence>
<dbReference type="CDD" id="cd02440">
    <property type="entry name" value="AdoMet_MTases"/>
    <property type="match status" value="1"/>
</dbReference>
<evidence type="ECO:0000313" key="3">
    <source>
        <dbReference type="EMBL" id="GJJ74213.1"/>
    </source>
</evidence>
<protein>
    <recommendedName>
        <fullName evidence="2">Methyltransferase domain-containing protein</fullName>
    </recommendedName>
</protein>
<feature type="region of interest" description="Disordered" evidence="1">
    <location>
        <begin position="526"/>
        <end position="578"/>
    </location>
</feature>
<feature type="compositionally biased region" description="Polar residues" evidence="1">
    <location>
        <begin position="169"/>
        <end position="180"/>
    </location>
</feature>
<dbReference type="InterPro" id="IPR041698">
    <property type="entry name" value="Methyltransf_25"/>
</dbReference>
<feature type="region of interest" description="Disordered" evidence="1">
    <location>
        <begin position="123"/>
        <end position="197"/>
    </location>
</feature>